<organism evidence="2 3">
    <name type="scientific">Deinococcus reticulitermitis</name>
    <dbReference type="NCBI Taxonomy" id="856736"/>
    <lineage>
        <taxon>Bacteria</taxon>
        <taxon>Thermotogati</taxon>
        <taxon>Deinococcota</taxon>
        <taxon>Deinococci</taxon>
        <taxon>Deinococcales</taxon>
        <taxon>Deinococcaceae</taxon>
        <taxon>Deinococcus</taxon>
    </lineage>
</organism>
<gene>
    <name evidence="2" type="ORF">SAMN04488058_111105</name>
</gene>
<evidence type="ECO:0000313" key="3">
    <source>
        <dbReference type="Proteomes" id="UP000199223"/>
    </source>
</evidence>
<proteinExistence type="predicted"/>
<evidence type="ECO:0000313" key="2">
    <source>
        <dbReference type="EMBL" id="SEJ59855.1"/>
    </source>
</evidence>
<evidence type="ECO:0000256" key="1">
    <source>
        <dbReference type="SAM" id="Phobius"/>
    </source>
</evidence>
<dbReference type="AlphaFoldDB" id="A0A1H7AFS8"/>
<keyword evidence="1" id="KW-0472">Membrane</keyword>
<keyword evidence="3" id="KW-1185">Reference proteome</keyword>
<keyword evidence="1" id="KW-1133">Transmembrane helix</keyword>
<keyword evidence="1" id="KW-0812">Transmembrane</keyword>
<dbReference type="RefSeq" id="WP_092264897.1">
    <property type="nucleotide sequence ID" value="NZ_FNZA01000011.1"/>
</dbReference>
<name>A0A1H7AFS8_9DEIO</name>
<protein>
    <submittedName>
        <fullName evidence="2">Uncharacterized protein</fullName>
    </submittedName>
</protein>
<dbReference type="EMBL" id="FNZA01000011">
    <property type="protein sequence ID" value="SEJ59855.1"/>
    <property type="molecule type" value="Genomic_DNA"/>
</dbReference>
<accession>A0A1H7AFS8</accession>
<reference evidence="3" key="1">
    <citation type="submission" date="2016-10" db="EMBL/GenBank/DDBJ databases">
        <authorList>
            <person name="Varghese N."/>
            <person name="Submissions S."/>
        </authorList>
    </citation>
    <scope>NUCLEOTIDE SEQUENCE [LARGE SCALE GENOMIC DNA]</scope>
    <source>
        <strain evidence="3">CGMCC 1.10218</strain>
    </source>
</reference>
<feature type="transmembrane region" description="Helical" evidence="1">
    <location>
        <begin position="12"/>
        <end position="33"/>
    </location>
</feature>
<dbReference type="Proteomes" id="UP000199223">
    <property type="component" value="Unassembled WGS sequence"/>
</dbReference>
<dbReference type="STRING" id="856736.SAMN04488058_111105"/>
<feature type="transmembrane region" description="Helical" evidence="1">
    <location>
        <begin position="39"/>
        <end position="61"/>
    </location>
</feature>
<sequence length="69" mass="7467">MCPNRAANRPATRLASATVMLSAVNLTLLMPAARHEHAGLFTQALPVLVIGLTVVLLYLAVRQMRTGRK</sequence>